<dbReference type="InParanoid" id="A0A6P7GT07"/>
<evidence type="ECO:0000313" key="3">
    <source>
        <dbReference type="RefSeq" id="XP_028148458.1"/>
    </source>
</evidence>
<proteinExistence type="predicted"/>
<keyword evidence="1" id="KW-0862">Zinc</keyword>
<keyword evidence="1" id="KW-0863">Zinc-finger</keyword>
<dbReference type="Gene3D" id="3.30.40.10">
    <property type="entry name" value="Zinc/RING finger domain, C3HC4 (zinc finger)"/>
    <property type="match status" value="1"/>
</dbReference>
<dbReference type="GO" id="GO:0008270">
    <property type="term" value="F:zinc ion binding"/>
    <property type="evidence" value="ECO:0007669"/>
    <property type="project" value="UniProtKB-KW"/>
</dbReference>
<dbReference type="PROSITE" id="PS50157">
    <property type="entry name" value="ZINC_FINGER_C2H2_2"/>
    <property type="match status" value="1"/>
</dbReference>
<dbReference type="AlphaFoldDB" id="A0A6P7GT07"/>
<feature type="domain" description="C2H2-type" evidence="2">
    <location>
        <begin position="286"/>
        <end position="315"/>
    </location>
</feature>
<dbReference type="RefSeq" id="XP_028148458.1">
    <property type="nucleotide sequence ID" value="XM_028292657.1"/>
</dbReference>
<dbReference type="InterPro" id="IPR013087">
    <property type="entry name" value="Znf_C2H2_type"/>
</dbReference>
<evidence type="ECO:0000256" key="1">
    <source>
        <dbReference type="PROSITE-ProRule" id="PRU00042"/>
    </source>
</evidence>
<reference evidence="3" key="1">
    <citation type="submission" date="2025-08" db="UniProtKB">
        <authorList>
            <consortium name="RefSeq"/>
        </authorList>
    </citation>
    <scope>IDENTIFICATION</scope>
    <source>
        <tissue evidence="3">Whole insect</tissue>
    </source>
</reference>
<organism evidence="3">
    <name type="scientific">Diabrotica virgifera virgifera</name>
    <name type="common">western corn rootworm</name>
    <dbReference type="NCBI Taxonomy" id="50390"/>
    <lineage>
        <taxon>Eukaryota</taxon>
        <taxon>Metazoa</taxon>
        <taxon>Ecdysozoa</taxon>
        <taxon>Arthropoda</taxon>
        <taxon>Hexapoda</taxon>
        <taxon>Insecta</taxon>
        <taxon>Pterygota</taxon>
        <taxon>Neoptera</taxon>
        <taxon>Endopterygota</taxon>
        <taxon>Coleoptera</taxon>
        <taxon>Polyphaga</taxon>
        <taxon>Cucujiformia</taxon>
        <taxon>Chrysomeloidea</taxon>
        <taxon>Chrysomelidae</taxon>
        <taxon>Galerucinae</taxon>
        <taxon>Diabroticina</taxon>
        <taxon>Diabroticites</taxon>
        <taxon>Diabrotica</taxon>
    </lineage>
</organism>
<accession>A0A6P7GT07</accession>
<keyword evidence="1" id="KW-0479">Metal-binding</keyword>
<evidence type="ECO:0000259" key="2">
    <source>
        <dbReference type="PROSITE" id="PS50157"/>
    </source>
</evidence>
<sequence>MTSFLMLRHFHSNHKDAILSGPALVFNLNQYLEMTGIYVYQEEDNLFFLYISYSKSENTIKLELVYMGSDKVASNIHHQFTITGENKEFDLNFNSKPSRANEFSIVDTSNLSNLINIQFKLIYQNLQFFTISKNDETNQNLEASTITENVNSSSSITNNCLEEPKAKKAKTQFIYRSLLNCTTEVVKFDSKYNPQCFNCKESCIFSISVSDAVEYYHSPTHNDFLCFCCFEWLTHENKIKENHLYFKQSIPSTLRTRFCKWKCGKDFKFSEIVSHEIYCKKRIVYYKCPYKNCGIENNSALALTDHLKMHGSQKVFPSSFTLIKPPFGCFVLLEDQVIGINLKTSGKYDMQCIINAYNTNIKSERKPYALFFYNNKFTPLARLPLLISPEMCTAKIVLVKNE</sequence>
<gene>
    <name evidence="3" type="primary">LOC114341847</name>
</gene>
<protein>
    <submittedName>
        <fullName evidence="3">Uncharacterized protein LOC114341847</fullName>
    </submittedName>
</protein>
<name>A0A6P7GT07_DIAVI</name>
<dbReference type="InterPro" id="IPR013083">
    <property type="entry name" value="Znf_RING/FYVE/PHD"/>
</dbReference>